<dbReference type="InterPro" id="IPR052735">
    <property type="entry name" value="NAD_biosynth-regulator"/>
</dbReference>
<dbReference type="Pfam" id="PF13521">
    <property type="entry name" value="AAA_28"/>
    <property type="match status" value="1"/>
</dbReference>
<keyword evidence="2" id="KW-0547">Nucleotide-binding</keyword>
<dbReference type="SUPFAM" id="SSF52540">
    <property type="entry name" value="P-loop containing nucleoside triphosphate hydrolases"/>
    <property type="match status" value="1"/>
</dbReference>
<dbReference type="InterPro" id="IPR027417">
    <property type="entry name" value="P-loop_NTPase"/>
</dbReference>
<dbReference type="EMBL" id="VOXD01000023">
    <property type="protein sequence ID" value="TXF88402.1"/>
    <property type="molecule type" value="Genomic_DNA"/>
</dbReference>
<organism evidence="2 3">
    <name type="scientific">Neolewinella aurantiaca</name>
    <dbReference type="NCBI Taxonomy" id="2602767"/>
    <lineage>
        <taxon>Bacteria</taxon>
        <taxon>Pseudomonadati</taxon>
        <taxon>Bacteroidota</taxon>
        <taxon>Saprospiria</taxon>
        <taxon>Saprospirales</taxon>
        <taxon>Lewinellaceae</taxon>
        <taxon>Neolewinella</taxon>
    </lineage>
</organism>
<dbReference type="OrthoDB" id="9151999at2"/>
<dbReference type="PANTHER" id="PTHR37512">
    <property type="entry name" value="TRIFUNCTIONAL NAD BIOSYNTHESIS/REGULATOR PROTEIN NADR"/>
    <property type="match status" value="1"/>
</dbReference>
<gene>
    <name evidence="2" type="ORF">FUA23_14790</name>
</gene>
<name>A0A5C7FFM5_9BACT</name>
<dbReference type="GO" id="GO:0005524">
    <property type="term" value="F:ATP binding"/>
    <property type="evidence" value="ECO:0007669"/>
    <property type="project" value="UniProtKB-KW"/>
</dbReference>
<sequence>MTILVTGPESSGKTTLARDLAWALDGTYVAEAARDYLEERDGKYSETDLPAIWDRQKKAEDAARASSASFVVCDTGPEVIRIWAEVKYGLCPHDVLEASLNRHYDLILLCRPDLPWEPDPLREARDQQEREDLLERYRKVLADRPYQEIYGKARLFRALRITQEMNARI</sequence>
<evidence type="ECO:0000313" key="3">
    <source>
        <dbReference type="Proteomes" id="UP000321907"/>
    </source>
</evidence>
<proteinExistence type="predicted"/>
<evidence type="ECO:0000313" key="2">
    <source>
        <dbReference type="EMBL" id="TXF88402.1"/>
    </source>
</evidence>
<comment type="caution">
    <text evidence="2">The sequence shown here is derived from an EMBL/GenBank/DDBJ whole genome shotgun (WGS) entry which is preliminary data.</text>
</comment>
<keyword evidence="3" id="KW-1185">Reference proteome</keyword>
<dbReference type="Proteomes" id="UP000321907">
    <property type="component" value="Unassembled WGS sequence"/>
</dbReference>
<protein>
    <submittedName>
        <fullName evidence="2">ATP-binding protein</fullName>
    </submittedName>
</protein>
<feature type="domain" description="NadR/Ttd14 AAA" evidence="1">
    <location>
        <begin position="3"/>
        <end position="147"/>
    </location>
</feature>
<keyword evidence="2" id="KW-0067">ATP-binding</keyword>
<reference evidence="2 3" key="1">
    <citation type="submission" date="2019-08" db="EMBL/GenBank/DDBJ databases">
        <title>Lewinella sp. strain SSH13 Genome sequencing and assembly.</title>
        <authorList>
            <person name="Kim I."/>
        </authorList>
    </citation>
    <scope>NUCLEOTIDE SEQUENCE [LARGE SCALE GENOMIC DNA]</scope>
    <source>
        <strain evidence="2 3">SSH13</strain>
    </source>
</reference>
<dbReference type="AlphaFoldDB" id="A0A5C7FFM5"/>
<accession>A0A5C7FFM5</accession>
<dbReference type="InterPro" id="IPR038727">
    <property type="entry name" value="NadR/Ttd14_AAA_dom"/>
</dbReference>
<dbReference type="RefSeq" id="WP_147931531.1">
    <property type="nucleotide sequence ID" value="NZ_VOXD01000023.1"/>
</dbReference>
<dbReference type="PANTHER" id="PTHR37512:SF1">
    <property type="entry name" value="NADR_TTD14 AAA DOMAIN-CONTAINING PROTEIN"/>
    <property type="match status" value="1"/>
</dbReference>
<dbReference type="Gene3D" id="3.40.50.300">
    <property type="entry name" value="P-loop containing nucleotide triphosphate hydrolases"/>
    <property type="match status" value="1"/>
</dbReference>
<evidence type="ECO:0000259" key="1">
    <source>
        <dbReference type="Pfam" id="PF13521"/>
    </source>
</evidence>